<dbReference type="InterPro" id="IPR003362">
    <property type="entry name" value="Bact_transf"/>
</dbReference>
<accession>A0A1M4N605</accession>
<keyword evidence="3" id="KW-1133">Transmembrane helix</keyword>
<feature type="domain" description="Bacterial sugar transferase" evidence="4">
    <location>
        <begin position="5"/>
        <end position="196"/>
    </location>
</feature>
<evidence type="ECO:0000259" key="4">
    <source>
        <dbReference type="Pfam" id="PF02397"/>
    </source>
</evidence>
<evidence type="ECO:0000256" key="3">
    <source>
        <dbReference type="SAM" id="Phobius"/>
    </source>
</evidence>
<dbReference type="PANTHER" id="PTHR30576:SF20">
    <property type="entry name" value="QUINOVOSAMINEPHOSPHOTRANSFERAE-RELATED"/>
    <property type="match status" value="1"/>
</dbReference>
<name>A0A1M4N605_9RHOB</name>
<protein>
    <recommendedName>
        <fullName evidence="4">Bacterial sugar transferase domain-containing protein</fullName>
    </recommendedName>
</protein>
<reference evidence="6" key="1">
    <citation type="submission" date="2016-09" db="EMBL/GenBank/DDBJ databases">
        <authorList>
            <person name="Wibberg D."/>
        </authorList>
    </citation>
    <scope>NUCLEOTIDE SEQUENCE [LARGE SCALE GENOMIC DNA]</scope>
</reference>
<evidence type="ECO:0000313" key="5">
    <source>
        <dbReference type="EMBL" id="SCM69498.1"/>
    </source>
</evidence>
<evidence type="ECO:0000256" key="2">
    <source>
        <dbReference type="ARBA" id="ARBA00023169"/>
    </source>
</evidence>
<keyword evidence="2" id="KW-0270">Exopolysaccharide synthesis</keyword>
<keyword evidence="3" id="KW-0812">Transmembrane</keyword>
<comment type="similarity">
    <text evidence="1">Belongs to the bacterial sugar transferase family.</text>
</comment>
<dbReference type="EMBL" id="FMJB01000064">
    <property type="protein sequence ID" value="SCM69498.1"/>
    <property type="molecule type" value="Genomic_DNA"/>
</dbReference>
<gene>
    <name evidence="5" type="ORF">KARMA_3737</name>
</gene>
<organism evidence="5 6">
    <name type="scientific">Donghicola eburneus</name>
    <dbReference type="NCBI Taxonomy" id="393278"/>
    <lineage>
        <taxon>Bacteria</taxon>
        <taxon>Pseudomonadati</taxon>
        <taxon>Pseudomonadota</taxon>
        <taxon>Alphaproteobacteria</taxon>
        <taxon>Rhodobacterales</taxon>
        <taxon>Roseobacteraceae</taxon>
        <taxon>Donghicola</taxon>
    </lineage>
</organism>
<keyword evidence="3" id="KW-0472">Membrane</keyword>
<dbReference type="GO" id="GO:0000271">
    <property type="term" value="P:polysaccharide biosynthetic process"/>
    <property type="evidence" value="ECO:0007669"/>
    <property type="project" value="UniProtKB-KW"/>
</dbReference>
<keyword evidence="6" id="KW-1185">Reference proteome</keyword>
<proteinExistence type="inferred from homology"/>
<dbReference type="GO" id="GO:0016780">
    <property type="term" value="F:phosphotransferase activity, for other substituted phosphate groups"/>
    <property type="evidence" value="ECO:0007669"/>
    <property type="project" value="TreeGrafter"/>
</dbReference>
<evidence type="ECO:0000256" key="1">
    <source>
        <dbReference type="ARBA" id="ARBA00006464"/>
    </source>
</evidence>
<dbReference type="PANTHER" id="PTHR30576">
    <property type="entry name" value="COLANIC BIOSYNTHESIS UDP-GLUCOSE LIPID CARRIER TRANSFERASE"/>
    <property type="match status" value="1"/>
</dbReference>
<dbReference type="AlphaFoldDB" id="A0A1M4N605"/>
<dbReference type="RefSeq" id="WP_072709140.1">
    <property type="nucleotide sequence ID" value="NZ_FMJB01000064.1"/>
</dbReference>
<dbReference type="Proteomes" id="UP000184085">
    <property type="component" value="Unassembled WGS sequence"/>
</dbReference>
<dbReference type="Pfam" id="PF02397">
    <property type="entry name" value="Bac_transf"/>
    <property type="match status" value="1"/>
</dbReference>
<feature type="transmembrane region" description="Helical" evidence="3">
    <location>
        <begin position="12"/>
        <end position="37"/>
    </location>
</feature>
<sequence>MPFSKRLFDLVFSLFLLPFLTPPILLIYLAIIVSDGFPGFYRSERMKDARTGFTLLKFRSMKVVSQDTGVSGGDKTARIFPVGKFLRKYRLDELPQIFNVIRGDISFVGPRPPLRQYVEKFPDIYTQVLRSRPGITGMATIFYHKHEESLLESCASAEETDAIYSGRCVPRKAQLDLIYQRNRNLCMDLWLIKKTALRK</sequence>
<evidence type="ECO:0000313" key="6">
    <source>
        <dbReference type="Proteomes" id="UP000184085"/>
    </source>
</evidence>